<dbReference type="RefSeq" id="XP_019502239.1">
    <property type="nucleotide sequence ID" value="XM_019646694.1"/>
</dbReference>
<dbReference type="KEGG" id="hai:109384933"/>
<dbReference type="PANTHER" id="PTHR36873">
    <property type="entry name" value="HYPOTHETICAL GENE SUPPORTED BY BC079057"/>
    <property type="match status" value="1"/>
</dbReference>
<name>A0A8B7RMD0_HIPAR</name>
<organism evidence="1 2">
    <name type="scientific">Hipposideros armiger</name>
    <name type="common">Great Himalayan leaf-nosed bat</name>
    <dbReference type="NCBI Taxonomy" id="186990"/>
    <lineage>
        <taxon>Eukaryota</taxon>
        <taxon>Metazoa</taxon>
        <taxon>Chordata</taxon>
        <taxon>Craniata</taxon>
        <taxon>Vertebrata</taxon>
        <taxon>Euteleostomi</taxon>
        <taxon>Mammalia</taxon>
        <taxon>Eutheria</taxon>
        <taxon>Laurasiatheria</taxon>
        <taxon>Chiroptera</taxon>
        <taxon>Yinpterochiroptera</taxon>
        <taxon>Rhinolophoidea</taxon>
        <taxon>Hipposideridae</taxon>
        <taxon>Hipposideros</taxon>
    </lineage>
</organism>
<sequence length="468" mass="53952">MTEKILQKLDILDEQAKILLARRIKKNYLQSHVKEKTFVIPLTFDCQSEFEEAVITTSTSKTVSGSTENKSPGIKKTKRYVSFKNEPKPKKSDVEKLNLRPHFVPTNIKNQESKSIEPVEENLKSRYSRRFLYLKDTGEVENAKLSHDQYSQQRQECRQTLDSTASFPVPSTQSSAYKKEKDSTLFTAHTEIKAKKSFELVGHLEDYVNKRRTSPQINDLNTRENISVRNDQLSEYCSEEKKSFLPLCFEDELRRPNAKIINISPAKAVTSHMEQNDTNPIIFHETGYVQTLLLTKNRLLSHPMENRNTSPYKRVNFVLERNHEIFKSLINNQFITDSKPKRTMPAAWRKNIQASSLEVGYRVVENKLKKKTSMKTFENMSCNKPYNFSETFSSLTKKCVGFLDKTVIQEMSTKNGKFKSMLSTVKPMSKFSASPVKYCSKPLKNVLKFYKLDTVTPLDDLLNLSSGN</sequence>
<dbReference type="InterPro" id="IPR027847">
    <property type="entry name" value="DUF4545"/>
</dbReference>
<accession>A0A8B7RMD0</accession>
<dbReference type="AlphaFoldDB" id="A0A8B7RMD0"/>
<dbReference type="PANTHER" id="PTHR36873:SF1">
    <property type="entry name" value="HYPOTHETICAL GENE SUPPORTED BY BC079057"/>
    <property type="match status" value="1"/>
</dbReference>
<dbReference type="Proteomes" id="UP000694851">
    <property type="component" value="Unplaced"/>
</dbReference>
<proteinExistence type="predicted"/>
<dbReference type="CTD" id="101661057"/>
<dbReference type="Pfam" id="PF15078">
    <property type="entry name" value="DUF4545"/>
    <property type="match status" value="1"/>
</dbReference>
<gene>
    <name evidence="2" type="primary">CUNH1orf141</name>
</gene>
<protein>
    <submittedName>
        <fullName evidence="2">Uncharacterized protein C1orf141 homolog</fullName>
    </submittedName>
</protein>
<dbReference type="OrthoDB" id="9905507at2759"/>
<evidence type="ECO:0000313" key="1">
    <source>
        <dbReference type="Proteomes" id="UP000694851"/>
    </source>
</evidence>
<dbReference type="GeneID" id="109384933"/>
<evidence type="ECO:0000313" key="2">
    <source>
        <dbReference type="RefSeq" id="XP_019502239.1"/>
    </source>
</evidence>
<keyword evidence="1" id="KW-1185">Reference proteome</keyword>
<reference evidence="2" key="1">
    <citation type="submission" date="2025-08" db="UniProtKB">
        <authorList>
            <consortium name="RefSeq"/>
        </authorList>
    </citation>
    <scope>IDENTIFICATION</scope>
    <source>
        <tissue evidence="2">Muscle</tissue>
    </source>
</reference>